<dbReference type="SMART" id="SM00642">
    <property type="entry name" value="Aamy"/>
    <property type="match status" value="1"/>
</dbReference>
<evidence type="ECO:0000256" key="9">
    <source>
        <dbReference type="SAM" id="SignalP"/>
    </source>
</evidence>
<keyword evidence="8" id="KW-1133">Transmembrane helix</keyword>
<keyword evidence="3" id="KW-0328">Glycosyltransferase</keyword>
<feature type="domain" description="Glycosyl hydrolase family 13 catalytic" evidence="10">
    <location>
        <begin position="73"/>
        <end position="536"/>
    </location>
</feature>
<dbReference type="SUPFAM" id="SSF51445">
    <property type="entry name" value="(Trans)glycosidases"/>
    <property type="match status" value="1"/>
</dbReference>
<keyword evidence="4" id="KW-0808">Transferase</keyword>
<proteinExistence type="inferred from homology"/>
<feature type="transmembrane region" description="Helical" evidence="8">
    <location>
        <begin position="2338"/>
        <end position="2360"/>
    </location>
</feature>
<feature type="transmembrane region" description="Helical" evidence="8">
    <location>
        <begin position="1944"/>
        <end position="1966"/>
    </location>
</feature>
<dbReference type="InterPro" id="IPR058657">
    <property type="entry name" value="Mok11-13/Ags1-like_Ig"/>
</dbReference>
<sequence length="2369" mass="265652">MVLSKKTLLASLAGLVLSSFVQAAPYNETWADYNFNTNTNSSATILEYTTKRFGANSSYHPSPTNWREHPVYTIMLDKHFDGEPSNNDHFKTQFEWAPQETQLRHGGDIMGLVNDRSLDYLQALGIEVIYVAGTPFLNMPWQADGYSALDFTLIDPHWGTVQDWANAINKIHSRGMYFIVDFTIGTMGNLIAPTDHLNDSAPFNVDEYDVQWNRAPYGPWNLTEYPDFKFNNSMNYTCSFPAFYNESGYQNTSISTTSCKASVFDQYGDMEAFGVHLDWQRQLGKFAGVQDRLREWNDDVRATLEHLACMFIEAFDVDGIRIDKATQITVSASANWATATRECATKFGKKNFFINGEVTGGDTVGSLYYGRGRQAQDPANSRTFDEAIEAATNSSMVYLRESGHGGWDGSAFHYSYYRAITRLVQLDGNLEAAFDIGVDPVTAWRETVMNNDLVNSQTGEFDPRHWMAMTNHDIFRWPAMVNGTHKMAFGHHLGMLLIPGVPLVYYGEEQSLYLLDNSAANYIFGRQAMTATTAWQRHGCYKLGSTQYHNFQYGKSLFGCDDPNNSLDHYDPSAPYFRYFQRIFQLRKVYSVLMDGFQVLSHSNQTYEVQFPGSSGTVTDSRYRLLCYRNLTTADTAFLFSPFSSVGIRSQSRSALAVQANEEKFLHGLTDYVWFVWHNENVTMSYNNPCGGSDDESWIQSPYIAGVTVQNLLYPYQKYVLENSTASYDGSFRGCLRNVTLAPFGFMVLVPEDVWYPPAPSLTKFSPGHDARLLTVDGSSNETSFGISFEFDQEMNCDSLTQSLNITFHGAPGSTAKPKISGTPVCGSLKGQSPPVDLQVVPPSGWRWNATVADAEDGIYEISFNNVATYPAAVNLTTNHRFIVRKGKLDNPLVFIDEADYSSDLLSGSAGSWTLNHKAAGADLFRYSGTYGIDWSDWFAYENTTSLNDSVFDGKFWSGQHIMVQYYSNISGSAAPIVHADADYTGGQRRVPRVLARGTYNQFGYDQGLQASFKQVDDSGNWEMPLLTIFPTLMQINHFGFDDYFYGDADGDGVLDRLPPNSLTPNYLNLTAPPRNKLGWTIQVNDQTGKWTLEPRGHAWVSLIIWILVCTIPPLTAVITAVSFRKRFYAIKINKYGVAVSKIQDDNNEKAGRLAPGQKIIGWPEDPNKKRKMIIATLEYEILDWKIKVKIGGLGVMSKLMGTAMEDCDLVWLIPKVGDVEYPPGEPTEPIEVIIFGEPYLIECEIHVYKNITYYILDSPVFRAQTKSDPYPARMDDLSSAVFYSTWNQAIAETIRRNPVIDIYHINDYHGTLAPLYLLPKVFPVCLSLHNAEFQGLWPLRSKDEMNEVCAAFNLPKEVTTKYIQYGNTFNLLHAGASFIAHHQNSIGVAGVSDKYGKRSWARYPALWILKHIDSLPNPDPDDVEALSEQVIDVKNIGVDQAAEAKRPSLKRQAQEWAGIETNPNAQLFVFVGRWSKQKGVDIIADVFPALLEKRKDIQLIAVGPVIDLYGRFAAEKLARLMEMYPKQVFSKPEFTSLPAYLFSGADFALIPSRDEPFGLVAVEFGRKGALGVGARLGGLGLMPGWWFPVESTSTSHMISQLQKTIKLALKSSEQERAVLRARSAVQRFPVLEWRQRTEILQKRSIRASRKGAGSHAYDYSEYVPPQQVVHGDRHYGDLTRIERVDWSNRTPMDESQTAYAEGSIRNAPVIADPMDPSRDNEGGFNARRYGDEGNTYSPASSDHSDGPYFSDEGSPVQHQNQSEDLAGDRSSSYGAFLASANRQIAKQTGSTRDPFFSNASRISFADDGELQAPNRPFTMHSRNSSISSIVDEHGSSSPLNKAMETFTDEKGLVANEFVQKLKNLNSDNSKGDLCIEKYLEKAEKAHFVELRREKIDSSKASGYGSSLHENSVYTAAGELDDNLMPDIPMSRMQIFMGRQIGEWPLYSIVMSVGQLLSATAFQLVLLSGSATQTDLDLYVIGAVFFTASICWWAVFRTMPSVYGLSFPWIFFSIAFFMIGLPSFHGSITSKQTYIQAAATWCYASASAANFMFFGMNFGEEAGATTESWVFRACVIQGLQQCWTAALWWWGSLLVNNDPTKYIAPRAVLYVVWPLALISMVFFVTTWWGLPQYYLQKPPTVPNFYATLFRRHIVQWFLVAEILRDFWLAPPTGRSWKFLWNNTNVPEWATVIMIGIFFIGIWSILLYTLTRYAKVHSWLLPVFAIGLGAPRWCQMFWAISGIGANVPWAGSVGPYLSTGTWLWLGVLDAIQGVGLGMALLQTLSRFHVNAALFFCQCLGALVVIVARIGSPDRLGPYTVFPNIGLWDKAIDGLTGLPVIYPLFWICLACQIGIVVGYLWLFRKEQLTKP</sequence>
<dbReference type="GO" id="GO:0070600">
    <property type="term" value="P:fungal-type cell wall (1-&gt;3)-alpha-glucan biosynthetic process"/>
    <property type="evidence" value="ECO:0007669"/>
    <property type="project" value="TreeGrafter"/>
</dbReference>
<comment type="catalytic activity">
    <reaction evidence="6">
        <text>[(1-&gt;3)-alpha-D-glucosyl](n) + UDP-alpha-D-glucose = [(1-&gt;3)-alpha-D-glucosyl](n+1) + UDP + H(+)</text>
        <dbReference type="Rhea" id="RHEA:19749"/>
        <dbReference type="Rhea" id="RHEA-COMP:11150"/>
        <dbReference type="Rhea" id="RHEA-COMP:11151"/>
        <dbReference type="ChEBI" id="CHEBI:15378"/>
        <dbReference type="ChEBI" id="CHEBI:28100"/>
        <dbReference type="ChEBI" id="CHEBI:58223"/>
        <dbReference type="ChEBI" id="CHEBI:58885"/>
        <dbReference type="EC" id="2.4.1.183"/>
    </reaction>
</comment>
<protein>
    <recommendedName>
        <fullName evidence="2">alpha-1,3-glucan synthase</fullName>
        <ecNumber evidence="2">2.4.1.183</ecNumber>
    </recommendedName>
</protein>
<dbReference type="FunFam" id="3.20.20.80:FF:000162">
    <property type="entry name" value="Cell wall alpha-1,3-glucan synthase mok12"/>
    <property type="match status" value="1"/>
</dbReference>
<dbReference type="Pfam" id="PF26114">
    <property type="entry name" value="Ig_2_Mok13"/>
    <property type="match status" value="1"/>
</dbReference>
<dbReference type="Pfam" id="PF26122">
    <property type="entry name" value="CBM_Mok13"/>
    <property type="match status" value="1"/>
</dbReference>
<dbReference type="InterPro" id="IPR058658">
    <property type="entry name" value="Mok11-13/Ags1-like_Ig_2"/>
</dbReference>
<dbReference type="Gene3D" id="3.40.50.2000">
    <property type="entry name" value="Glycogen Phosphorylase B"/>
    <property type="match status" value="2"/>
</dbReference>
<dbReference type="InterPro" id="IPR013534">
    <property type="entry name" value="Starch_synth_cat_dom"/>
</dbReference>
<reference evidence="11" key="1">
    <citation type="submission" date="2014-08" db="EMBL/GenBank/DDBJ databases">
        <authorList>
            <person name="Sharma Rahul"/>
            <person name="Thines Marco"/>
        </authorList>
    </citation>
    <scope>NUCLEOTIDE SEQUENCE</scope>
</reference>
<keyword evidence="8" id="KW-0812">Transmembrane</keyword>
<feature type="region of interest" description="Disordered" evidence="7">
    <location>
        <begin position="1688"/>
        <end position="1770"/>
    </location>
</feature>
<dbReference type="Pfam" id="PF00534">
    <property type="entry name" value="Glycos_transf_1"/>
    <property type="match status" value="1"/>
</dbReference>
<feature type="transmembrane region" description="Helical" evidence="8">
    <location>
        <begin position="2287"/>
        <end position="2308"/>
    </location>
</feature>
<feature type="transmembrane region" description="Helical" evidence="8">
    <location>
        <begin position="2110"/>
        <end position="2130"/>
    </location>
</feature>
<evidence type="ECO:0000259" key="10">
    <source>
        <dbReference type="SMART" id="SM00642"/>
    </source>
</evidence>
<dbReference type="EC" id="2.4.1.183" evidence="2"/>
<dbReference type="Pfam" id="PF26111">
    <property type="entry name" value="Ig_Mok13"/>
    <property type="match status" value="1"/>
</dbReference>
<dbReference type="InterPro" id="IPR017853">
    <property type="entry name" value="GH"/>
</dbReference>
<feature type="chain" id="PRO_5002522081" description="alpha-1,3-glucan synthase" evidence="9">
    <location>
        <begin position="24"/>
        <end position="2369"/>
    </location>
</feature>
<evidence type="ECO:0000256" key="6">
    <source>
        <dbReference type="ARBA" id="ARBA00048960"/>
    </source>
</evidence>
<dbReference type="Pfam" id="PF26108">
    <property type="entry name" value="GH_Mok13"/>
    <property type="match status" value="1"/>
</dbReference>
<dbReference type="Gene3D" id="3.20.20.80">
    <property type="entry name" value="Glycosidases"/>
    <property type="match status" value="1"/>
</dbReference>
<dbReference type="InterPro" id="IPR058654">
    <property type="entry name" value="Mok11-14/Ags1-like_TM"/>
</dbReference>
<dbReference type="InterPro" id="IPR058659">
    <property type="entry name" value="Mok11-13/Ags1-like_CBM"/>
</dbReference>
<feature type="transmembrane region" description="Helical" evidence="8">
    <location>
        <begin position="2260"/>
        <end position="2280"/>
    </location>
</feature>
<dbReference type="PANTHER" id="PTHR47182:SF2">
    <property type="entry name" value="CELL WALL ALPHA-1,3-GLUCAN SYNTHASE AGS1"/>
    <property type="match status" value="1"/>
</dbReference>
<name>A0A0F7SRN7_PHARH</name>
<feature type="signal peptide" evidence="9">
    <location>
        <begin position="1"/>
        <end position="23"/>
    </location>
</feature>
<dbReference type="PANTHER" id="PTHR47182">
    <property type="entry name" value="CELL WALL ALPHA-1,3-GLUCAN SYNTHASE AGS1-RELATED"/>
    <property type="match status" value="1"/>
</dbReference>
<dbReference type="InterPro" id="IPR058655">
    <property type="entry name" value="Mok11-14/Ags1-like"/>
</dbReference>
<feature type="transmembrane region" description="Helical" evidence="8">
    <location>
        <begin position="2219"/>
        <end position="2240"/>
    </location>
</feature>
<feature type="transmembrane region" description="Helical" evidence="8">
    <location>
        <begin position="2188"/>
        <end position="2207"/>
    </location>
</feature>
<evidence type="ECO:0000256" key="3">
    <source>
        <dbReference type="ARBA" id="ARBA00022676"/>
    </source>
</evidence>
<dbReference type="Pfam" id="PF08323">
    <property type="entry name" value="Glyco_transf_5"/>
    <property type="match status" value="1"/>
</dbReference>
<evidence type="ECO:0000313" key="11">
    <source>
        <dbReference type="EMBL" id="CED84111.1"/>
    </source>
</evidence>
<keyword evidence="8" id="KW-0472">Membrane</keyword>
<dbReference type="EMBL" id="LN483157">
    <property type="protein sequence ID" value="CED84111.1"/>
    <property type="molecule type" value="Genomic_DNA"/>
</dbReference>
<feature type="transmembrane region" description="Helical" evidence="8">
    <location>
        <begin position="2002"/>
        <end position="2021"/>
    </location>
</feature>
<evidence type="ECO:0000256" key="8">
    <source>
        <dbReference type="SAM" id="Phobius"/>
    </source>
</evidence>
<dbReference type="GO" id="GO:0009277">
    <property type="term" value="C:fungal-type cell wall"/>
    <property type="evidence" value="ECO:0007669"/>
    <property type="project" value="TreeGrafter"/>
</dbReference>
<feature type="transmembrane region" description="Helical" evidence="8">
    <location>
        <begin position="1978"/>
        <end position="1995"/>
    </location>
</feature>
<accession>A0A0F7SRN7</accession>
<dbReference type="FunFam" id="3.40.50.2000:FF:000052">
    <property type="entry name" value="Alpha-1,3-glucan synthase Ags2"/>
    <property type="match status" value="1"/>
</dbReference>
<evidence type="ECO:0000256" key="5">
    <source>
        <dbReference type="ARBA" id="ARBA00023316"/>
    </source>
</evidence>
<feature type="compositionally biased region" description="Polar residues" evidence="7">
    <location>
        <begin position="1688"/>
        <end position="1699"/>
    </location>
</feature>
<keyword evidence="9" id="KW-0732">Signal</keyword>
<organism evidence="11">
    <name type="scientific">Phaffia rhodozyma</name>
    <name type="common">Yeast</name>
    <name type="synonym">Xanthophyllomyces dendrorhous</name>
    <dbReference type="NCBI Taxonomy" id="264483"/>
    <lineage>
        <taxon>Eukaryota</taxon>
        <taxon>Fungi</taxon>
        <taxon>Dikarya</taxon>
        <taxon>Basidiomycota</taxon>
        <taxon>Agaricomycotina</taxon>
        <taxon>Tremellomycetes</taxon>
        <taxon>Cystofilobasidiales</taxon>
        <taxon>Mrakiaceae</taxon>
        <taxon>Phaffia</taxon>
    </lineage>
</organism>
<keyword evidence="5" id="KW-0961">Cell wall biogenesis/degradation</keyword>
<feature type="compositionally biased region" description="Polar residues" evidence="7">
    <location>
        <begin position="1757"/>
        <end position="1770"/>
    </location>
</feature>
<dbReference type="InterPro" id="IPR058656">
    <property type="entry name" value="Mok11-13/Ags1-like_GH"/>
</dbReference>
<evidence type="ECO:0000256" key="7">
    <source>
        <dbReference type="SAM" id="MobiDB-lite"/>
    </source>
</evidence>
<dbReference type="FunFam" id="3.40.50.2000:FF:000157">
    <property type="entry name" value="Alpha-1,3-glucan synthase, variant"/>
    <property type="match status" value="1"/>
</dbReference>
<dbReference type="SUPFAM" id="SSF53756">
    <property type="entry name" value="UDP-Glycosyltransferase/glycogen phosphorylase"/>
    <property type="match status" value="1"/>
</dbReference>
<evidence type="ECO:0000256" key="1">
    <source>
        <dbReference type="ARBA" id="ARBA00006122"/>
    </source>
</evidence>
<dbReference type="InterPro" id="IPR001296">
    <property type="entry name" value="Glyco_trans_1"/>
</dbReference>
<dbReference type="Pfam" id="PF00128">
    <property type="entry name" value="Alpha-amylase"/>
    <property type="match status" value="1"/>
</dbReference>
<dbReference type="InterPro" id="IPR006047">
    <property type="entry name" value="GH13_cat_dom"/>
</dbReference>
<evidence type="ECO:0000256" key="2">
    <source>
        <dbReference type="ARBA" id="ARBA00012688"/>
    </source>
</evidence>
<dbReference type="GO" id="GO:0047657">
    <property type="term" value="F:alpha-1,3-glucan synthase activity"/>
    <property type="evidence" value="ECO:0007669"/>
    <property type="project" value="UniProtKB-EC"/>
</dbReference>
<comment type="similarity">
    <text evidence="1">Belongs to the glycosyltransferase group 1 family.</text>
</comment>
<evidence type="ECO:0000256" key="4">
    <source>
        <dbReference type="ARBA" id="ARBA00022679"/>
    </source>
</evidence>
<dbReference type="Pfam" id="PF26127">
    <property type="entry name" value="12TM_Mok13"/>
    <property type="match status" value="1"/>
</dbReference>